<dbReference type="InterPro" id="IPR030960">
    <property type="entry name" value="DHQS/DOIS_N"/>
</dbReference>
<accession>A0A401UBP8</accession>
<keyword evidence="4" id="KW-0479">Metal-binding</keyword>
<dbReference type="GO" id="GO:0009073">
    <property type="term" value="P:aromatic amino acid family biosynthetic process"/>
    <property type="evidence" value="ECO:0007669"/>
    <property type="project" value="InterPro"/>
</dbReference>
<feature type="domain" description="3-dehydroquinate synthase C-terminal" evidence="12">
    <location>
        <begin position="168"/>
        <end position="308"/>
    </location>
</feature>
<evidence type="ECO:0000256" key="9">
    <source>
        <dbReference type="ARBA" id="ARBA00023285"/>
    </source>
</evidence>
<evidence type="ECO:0000256" key="10">
    <source>
        <dbReference type="NCBIfam" id="TIGR01357"/>
    </source>
</evidence>
<reference evidence="13 14" key="1">
    <citation type="submission" date="2018-11" db="EMBL/GenBank/DDBJ databases">
        <title>Chryseotalea sanarue gen. nov., sp., nov., a member of the family Cytophagaceae, isolated from a brackish lake in Hamamatsu Japan.</title>
        <authorList>
            <person name="Maejima Y."/>
            <person name="Iino T."/>
            <person name="Muraguchi Y."/>
            <person name="Fukuda K."/>
            <person name="Ohkuma M."/>
            <person name="Moriuchi R."/>
            <person name="Dohra H."/>
            <person name="Kimbara K."/>
            <person name="Shintani M."/>
        </authorList>
    </citation>
    <scope>NUCLEOTIDE SEQUENCE [LARGE SCALE GENOMIC DNA]</scope>
    <source>
        <strain evidence="13 14">Ys</strain>
    </source>
</reference>
<evidence type="ECO:0000313" key="14">
    <source>
        <dbReference type="Proteomes" id="UP000288227"/>
    </source>
</evidence>
<comment type="cofactor">
    <cofactor evidence="1">
        <name>NAD(+)</name>
        <dbReference type="ChEBI" id="CHEBI:57540"/>
    </cofactor>
</comment>
<keyword evidence="7" id="KW-0520">NAD</keyword>
<dbReference type="Proteomes" id="UP000288227">
    <property type="component" value="Unassembled WGS sequence"/>
</dbReference>
<evidence type="ECO:0000256" key="5">
    <source>
        <dbReference type="ARBA" id="ARBA00022741"/>
    </source>
</evidence>
<dbReference type="OrthoDB" id="9806583at2"/>
<evidence type="ECO:0000256" key="4">
    <source>
        <dbReference type="ARBA" id="ARBA00022723"/>
    </source>
</evidence>
<dbReference type="InterPro" id="IPR056179">
    <property type="entry name" value="DHQS_C"/>
</dbReference>
<dbReference type="GO" id="GO:0003856">
    <property type="term" value="F:3-dehydroquinate synthase activity"/>
    <property type="evidence" value="ECO:0007669"/>
    <property type="project" value="UniProtKB-UniRule"/>
</dbReference>
<keyword evidence="14" id="KW-1185">Reference proteome</keyword>
<feature type="domain" description="3-dehydroquinate synthase N-terminal" evidence="11">
    <location>
        <begin position="55"/>
        <end position="166"/>
    </location>
</feature>
<dbReference type="GO" id="GO:0000166">
    <property type="term" value="F:nucleotide binding"/>
    <property type="evidence" value="ECO:0007669"/>
    <property type="project" value="UniProtKB-KW"/>
</dbReference>
<dbReference type="GO" id="GO:0046872">
    <property type="term" value="F:metal ion binding"/>
    <property type="evidence" value="ECO:0007669"/>
    <property type="project" value="UniProtKB-KW"/>
</dbReference>
<dbReference type="EMBL" id="BHXQ01000004">
    <property type="protein sequence ID" value="GCC52326.1"/>
    <property type="molecule type" value="Genomic_DNA"/>
</dbReference>
<dbReference type="PIRSF" id="PIRSF001455">
    <property type="entry name" value="DHQ_synth"/>
    <property type="match status" value="1"/>
</dbReference>
<dbReference type="Gene3D" id="1.20.1090.10">
    <property type="entry name" value="Dehydroquinate synthase-like - alpha domain"/>
    <property type="match status" value="1"/>
</dbReference>
<evidence type="ECO:0000256" key="2">
    <source>
        <dbReference type="ARBA" id="ARBA00001941"/>
    </source>
</evidence>
<dbReference type="NCBIfam" id="TIGR01357">
    <property type="entry name" value="aroB"/>
    <property type="match status" value="1"/>
</dbReference>
<evidence type="ECO:0000259" key="12">
    <source>
        <dbReference type="Pfam" id="PF24621"/>
    </source>
</evidence>
<dbReference type="SUPFAM" id="SSF56796">
    <property type="entry name" value="Dehydroquinate synthase-like"/>
    <property type="match status" value="1"/>
</dbReference>
<dbReference type="PANTHER" id="PTHR43622:SF1">
    <property type="entry name" value="3-DEHYDROQUINATE SYNTHASE"/>
    <property type="match status" value="1"/>
</dbReference>
<dbReference type="Pfam" id="PF01761">
    <property type="entry name" value="DHQ_synthase"/>
    <property type="match status" value="1"/>
</dbReference>
<dbReference type="InterPro" id="IPR050071">
    <property type="entry name" value="Dehydroquinate_synthase"/>
</dbReference>
<dbReference type="Gene3D" id="3.40.50.1970">
    <property type="match status" value="1"/>
</dbReference>
<dbReference type="GO" id="GO:0005737">
    <property type="term" value="C:cytoplasm"/>
    <property type="evidence" value="ECO:0007669"/>
    <property type="project" value="InterPro"/>
</dbReference>
<dbReference type="PANTHER" id="PTHR43622">
    <property type="entry name" value="3-DEHYDROQUINATE SYNTHASE"/>
    <property type="match status" value="1"/>
</dbReference>
<keyword evidence="8" id="KW-0456">Lyase</keyword>
<gene>
    <name evidence="13" type="primary">aroB</name>
    <name evidence="13" type="ORF">SanaruYs_25620</name>
</gene>
<comment type="cofactor">
    <cofactor evidence="2">
        <name>Co(2+)</name>
        <dbReference type="ChEBI" id="CHEBI:48828"/>
    </cofactor>
</comment>
<dbReference type="InterPro" id="IPR016037">
    <property type="entry name" value="DHQ_synth_AroB"/>
</dbReference>
<dbReference type="RefSeq" id="WP_127122962.1">
    <property type="nucleotide sequence ID" value="NZ_BHXQ01000004.1"/>
</dbReference>
<dbReference type="CDD" id="cd08195">
    <property type="entry name" value="DHQS"/>
    <property type="match status" value="1"/>
</dbReference>
<name>A0A401UBP8_9BACT</name>
<evidence type="ECO:0000256" key="6">
    <source>
        <dbReference type="ARBA" id="ARBA00022833"/>
    </source>
</evidence>
<comment type="function">
    <text evidence="3">Catalyzes the conversion of 3-deoxy-D-arabino-heptulosonate 7-phosphate (DAHP) to dehydroquinate (DHQ).</text>
</comment>
<dbReference type="Pfam" id="PF24621">
    <property type="entry name" value="DHQS_C"/>
    <property type="match status" value="1"/>
</dbReference>
<sequence>MLPEHIRITTNPGLDLAQYIASKKYSQVIVLTDNNTREHCYPLIKDELPSHLVLETKAGEEYKNIETCLSIWQQLTDAQADRHALLIVVGGGVLGDMGGFCAATYKRGIDFVLIPTTLLAQADASIGGKLGIDFNHYKNHIGVFQQPVLTLLSSTFLKTLSTTELRSGFAEVIKHALISDPELWREISSKKLDQQNWDKLLQHSAEFKYSIIEQDPKEKGIRKILNAGHTIGHALESYLLGEGRKVMHGEAVAAGLVAEAYLAHQRNLLSLDELKAVQLYIESIYSKLSFEENEIGEIASLTLQDKKNKGNEILCVLLKNIGTAGWDYAVSLEDVKRALTFYGAS</sequence>
<dbReference type="InterPro" id="IPR030963">
    <property type="entry name" value="DHQ_synth_fam"/>
</dbReference>
<evidence type="ECO:0000256" key="8">
    <source>
        <dbReference type="ARBA" id="ARBA00023239"/>
    </source>
</evidence>
<dbReference type="EC" id="4.2.3.4" evidence="10"/>
<evidence type="ECO:0000256" key="3">
    <source>
        <dbReference type="ARBA" id="ARBA00003485"/>
    </source>
</evidence>
<keyword evidence="6" id="KW-0862">Zinc</keyword>
<comment type="caution">
    <text evidence="13">The sequence shown here is derived from an EMBL/GenBank/DDBJ whole genome shotgun (WGS) entry which is preliminary data.</text>
</comment>
<evidence type="ECO:0000256" key="7">
    <source>
        <dbReference type="ARBA" id="ARBA00023027"/>
    </source>
</evidence>
<evidence type="ECO:0000313" key="13">
    <source>
        <dbReference type="EMBL" id="GCC52326.1"/>
    </source>
</evidence>
<dbReference type="GO" id="GO:0009423">
    <property type="term" value="P:chorismate biosynthetic process"/>
    <property type="evidence" value="ECO:0007669"/>
    <property type="project" value="UniProtKB-UniRule"/>
</dbReference>
<dbReference type="AlphaFoldDB" id="A0A401UBP8"/>
<proteinExistence type="predicted"/>
<keyword evidence="9" id="KW-0170">Cobalt</keyword>
<evidence type="ECO:0000256" key="1">
    <source>
        <dbReference type="ARBA" id="ARBA00001911"/>
    </source>
</evidence>
<evidence type="ECO:0000259" key="11">
    <source>
        <dbReference type="Pfam" id="PF01761"/>
    </source>
</evidence>
<keyword evidence="5" id="KW-0547">Nucleotide-binding</keyword>
<protein>
    <recommendedName>
        <fullName evidence="10">3-dehydroquinate synthase</fullName>
        <ecNumber evidence="10">4.2.3.4</ecNumber>
    </recommendedName>
</protein>
<organism evidence="13 14">
    <name type="scientific">Chryseotalea sanaruensis</name>
    <dbReference type="NCBI Taxonomy" id="2482724"/>
    <lineage>
        <taxon>Bacteria</taxon>
        <taxon>Pseudomonadati</taxon>
        <taxon>Bacteroidota</taxon>
        <taxon>Cytophagia</taxon>
        <taxon>Cytophagales</taxon>
        <taxon>Chryseotaleaceae</taxon>
        <taxon>Chryseotalea</taxon>
    </lineage>
</organism>